<dbReference type="InterPro" id="IPR050896">
    <property type="entry name" value="Mito_lipid_metab_GTPase"/>
</dbReference>
<dbReference type="Proteomes" id="UP000070467">
    <property type="component" value="Unassembled WGS sequence"/>
</dbReference>
<name>A0ABR5TNJ9_9BACL</name>
<dbReference type="PANTHER" id="PTHR46434">
    <property type="entry name" value="GENETIC INTERACTOR OF PROHIBITINS 3, MITOCHONDRIAL"/>
    <property type="match status" value="1"/>
</dbReference>
<feature type="domain" description="CP-type G" evidence="1">
    <location>
        <begin position="58"/>
        <end position="226"/>
    </location>
</feature>
<dbReference type="InterPro" id="IPR048422">
    <property type="entry name" value="NOA1/YqeH-like_C"/>
</dbReference>
<proteinExistence type="predicted"/>
<dbReference type="EMBL" id="LSDB01000001">
    <property type="protein sequence ID" value="KXB59013.1"/>
    <property type="molecule type" value="Genomic_DNA"/>
</dbReference>
<evidence type="ECO:0000313" key="2">
    <source>
        <dbReference type="EMBL" id="KXB59013.1"/>
    </source>
</evidence>
<comment type="caution">
    <text evidence="2">The sequence shown here is derived from an EMBL/GenBank/DDBJ whole genome shotgun (WGS) entry which is preliminary data.</text>
</comment>
<dbReference type="SUPFAM" id="SSF52540">
    <property type="entry name" value="P-loop containing nucleoside triphosphate hydrolases"/>
    <property type="match status" value="1"/>
</dbReference>
<dbReference type="Gene3D" id="3.40.50.300">
    <property type="entry name" value="P-loop containing nucleotide triphosphate hydrolases"/>
    <property type="match status" value="1"/>
</dbReference>
<dbReference type="PANTHER" id="PTHR46434:SF1">
    <property type="entry name" value="GENETIC INTERACTOR OF PROHIBITINS 3, MITOCHONDRIAL"/>
    <property type="match status" value="1"/>
</dbReference>
<protein>
    <submittedName>
        <fullName evidence="2">Ribosome biogenesis GTPase YqeH</fullName>
    </submittedName>
</protein>
<dbReference type="InterPro" id="IPR019988">
    <property type="entry name" value="GTP-bd_ribosome_bgen_YqeH"/>
</dbReference>
<accession>A0ABR5TNJ9</accession>
<dbReference type="InterPro" id="IPR030378">
    <property type="entry name" value="G_CP_dom"/>
</dbReference>
<dbReference type="InterPro" id="IPR027417">
    <property type="entry name" value="P-loop_NTPase"/>
</dbReference>
<sequence>MKKIICVGCGIEIQTNDSNLEGYLPKEVIEKTASNRLICKRCFRLKNYNKISDVNIGAEDFSKIIKELSKKDALIVKVIDIFDLSGSFIDEILEIIGNKKDLILVANKMDLLPKSVKENKVKQWLYKEMKKKNIKFKDIILLSAIKGHNLEELIEKLEKYRKKRDIYILGATNVGKSTLINKLIENTSGEKNVITTSHFPGTTLDIIKIPLDSKSSIYDTPGIILDYNMAHYLDEKSLKIAIPKKEIKPKVYQLNSNQSLFLGGMCRMDFVKGERQSFTIYISNMVDIHRSKMKKADIIYKKHLGKLLNPPFEENLSIFKKNVATNFNISEQKKDIVISGLGWITINSPKGCEIKILAPKEIKVFERDSII</sequence>
<evidence type="ECO:0000313" key="3">
    <source>
        <dbReference type="Proteomes" id="UP000070467"/>
    </source>
</evidence>
<dbReference type="Pfam" id="PF01926">
    <property type="entry name" value="MMR_HSR1"/>
    <property type="match status" value="1"/>
</dbReference>
<dbReference type="InterPro" id="IPR006073">
    <property type="entry name" value="GTP-bd"/>
</dbReference>
<reference evidence="2 3" key="1">
    <citation type="submission" date="2016-01" db="EMBL/GenBank/DDBJ databases">
        <authorList>
            <person name="Mitreva M."/>
            <person name="Pepin K.H."/>
            <person name="Mihindukulasuriya K.A."/>
            <person name="Fulton R."/>
            <person name="Fronick C."/>
            <person name="O'Laughlin M."/>
            <person name="Miner T."/>
            <person name="Herter B."/>
            <person name="Rosa B.A."/>
            <person name="Cordes M."/>
            <person name="Tomlinson C."/>
            <person name="Wollam A."/>
            <person name="Palsikar V.B."/>
            <person name="Mardis E.R."/>
            <person name="Wilson R.K."/>
        </authorList>
    </citation>
    <scope>NUCLEOTIDE SEQUENCE [LARGE SCALE GENOMIC DNA]</scope>
    <source>
        <strain evidence="2 3">KA00071</strain>
    </source>
</reference>
<keyword evidence="3" id="KW-1185">Reference proteome</keyword>
<gene>
    <name evidence="2" type="ORF">HMPREF1871_00080</name>
</gene>
<dbReference type="NCBIfam" id="TIGR03597">
    <property type="entry name" value="GTPase_YqeH"/>
    <property type="match status" value="1"/>
</dbReference>
<dbReference type="Pfam" id="PF21516">
    <property type="entry name" value="YqeH-like_C"/>
    <property type="match status" value="1"/>
</dbReference>
<dbReference type="PROSITE" id="PS51721">
    <property type="entry name" value="G_CP"/>
    <property type="match status" value="1"/>
</dbReference>
<dbReference type="CDD" id="cd01855">
    <property type="entry name" value="YqeH"/>
    <property type="match status" value="1"/>
</dbReference>
<organism evidence="2 3">
    <name type="scientific">Gemelliphila asaccharolytica</name>
    <dbReference type="NCBI Taxonomy" id="502393"/>
    <lineage>
        <taxon>Bacteria</taxon>
        <taxon>Bacillati</taxon>
        <taxon>Bacillota</taxon>
        <taxon>Bacilli</taxon>
        <taxon>Bacillales</taxon>
        <taxon>Gemellaceae</taxon>
        <taxon>Gemelliphila</taxon>
    </lineage>
</organism>
<evidence type="ECO:0000259" key="1">
    <source>
        <dbReference type="PROSITE" id="PS51721"/>
    </source>
</evidence>